<evidence type="ECO:0000256" key="5">
    <source>
        <dbReference type="ARBA" id="ARBA00022496"/>
    </source>
</evidence>
<dbReference type="Gene3D" id="2.40.170.20">
    <property type="entry name" value="TonB-dependent receptor, beta-barrel domain"/>
    <property type="match status" value="1"/>
</dbReference>
<feature type="domain" description="TonB-dependent receptor-like beta-barrel" evidence="18">
    <location>
        <begin position="297"/>
        <end position="727"/>
    </location>
</feature>
<evidence type="ECO:0000256" key="4">
    <source>
        <dbReference type="ARBA" id="ARBA00022452"/>
    </source>
</evidence>
<gene>
    <name evidence="20" type="ORF">HB776_20900</name>
</gene>
<feature type="signal peptide" evidence="17">
    <location>
        <begin position="1"/>
        <end position="24"/>
    </location>
</feature>
<dbReference type="GO" id="GO:0015891">
    <property type="term" value="P:siderophore transport"/>
    <property type="evidence" value="ECO:0007669"/>
    <property type="project" value="InterPro"/>
</dbReference>
<dbReference type="NCBIfam" id="TIGR01783">
    <property type="entry name" value="TonB-siderophor"/>
    <property type="match status" value="1"/>
</dbReference>
<feature type="domain" description="TonB-dependent receptor plug" evidence="19">
    <location>
        <begin position="109"/>
        <end position="211"/>
    </location>
</feature>
<proteinExistence type="inferred from homology"/>
<dbReference type="SUPFAM" id="SSF56935">
    <property type="entry name" value="Porins"/>
    <property type="match status" value="1"/>
</dbReference>
<evidence type="ECO:0000256" key="7">
    <source>
        <dbReference type="ARBA" id="ARBA00022729"/>
    </source>
</evidence>
<dbReference type="Proteomes" id="UP000515291">
    <property type="component" value="Chromosome"/>
</dbReference>
<keyword evidence="10 15" id="KW-0798">TonB box</keyword>
<dbReference type="PROSITE" id="PS52016">
    <property type="entry name" value="TONB_DEPENDENT_REC_3"/>
    <property type="match status" value="1"/>
</dbReference>
<evidence type="ECO:0000256" key="16">
    <source>
        <dbReference type="SAM" id="MobiDB-lite"/>
    </source>
</evidence>
<evidence type="ECO:0000256" key="17">
    <source>
        <dbReference type="SAM" id="SignalP"/>
    </source>
</evidence>
<dbReference type="KEGG" id="trb:HB776_20900"/>
<keyword evidence="5" id="KW-0410">Iron transport</keyword>
<dbReference type="CDD" id="cd01347">
    <property type="entry name" value="ligand_gated_channel"/>
    <property type="match status" value="1"/>
</dbReference>
<dbReference type="Pfam" id="PF07715">
    <property type="entry name" value="Plug"/>
    <property type="match status" value="1"/>
</dbReference>
<feature type="region of interest" description="Disordered" evidence="16">
    <location>
        <begin position="38"/>
        <end position="73"/>
    </location>
</feature>
<keyword evidence="12 20" id="KW-0675">Receptor</keyword>
<evidence type="ECO:0000256" key="1">
    <source>
        <dbReference type="ARBA" id="ARBA00004571"/>
    </source>
</evidence>
<protein>
    <submittedName>
        <fullName evidence="20">TonB-dependent siderophore receptor</fullName>
    </submittedName>
</protein>
<evidence type="ECO:0000259" key="19">
    <source>
        <dbReference type="Pfam" id="PF07715"/>
    </source>
</evidence>
<organism evidence="20 21">
    <name type="scientific">Tardiphaga robiniae</name>
    <dbReference type="NCBI Taxonomy" id="943830"/>
    <lineage>
        <taxon>Bacteria</taxon>
        <taxon>Pseudomonadati</taxon>
        <taxon>Pseudomonadota</taxon>
        <taxon>Alphaproteobacteria</taxon>
        <taxon>Hyphomicrobiales</taxon>
        <taxon>Nitrobacteraceae</taxon>
        <taxon>Tardiphaga</taxon>
    </lineage>
</organism>
<evidence type="ECO:0000256" key="6">
    <source>
        <dbReference type="ARBA" id="ARBA00022692"/>
    </source>
</evidence>
<dbReference type="PANTHER" id="PTHR32552:SF68">
    <property type="entry name" value="FERRICHROME OUTER MEMBRANE TRANSPORTER_PHAGE RECEPTOR"/>
    <property type="match status" value="1"/>
</dbReference>
<dbReference type="InterPro" id="IPR012910">
    <property type="entry name" value="Plug_dom"/>
</dbReference>
<dbReference type="InterPro" id="IPR000531">
    <property type="entry name" value="Beta-barrel_TonB"/>
</dbReference>
<dbReference type="InterPro" id="IPR039426">
    <property type="entry name" value="TonB-dep_rcpt-like"/>
</dbReference>
<dbReference type="AlphaFoldDB" id="A0A7G6U309"/>
<keyword evidence="9" id="KW-0406">Ion transport</keyword>
<evidence type="ECO:0000256" key="13">
    <source>
        <dbReference type="ARBA" id="ARBA00023237"/>
    </source>
</evidence>
<keyword evidence="8" id="KW-0408">Iron</keyword>
<accession>A0A7G6U309</accession>
<dbReference type="InterPro" id="IPR037066">
    <property type="entry name" value="Plug_dom_sf"/>
</dbReference>
<name>A0A7G6U309_9BRAD</name>
<dbReference type="GO" id="GO:0015344">
    <property type="term" value="F:siderophore uptake transmembrane transporter activity"/>
    <property type="evidence" value="ECO:0007669"/>
    <property type="project" value="TreeGrafter"/>
</dbReference>
<evidence type="ECO:0000259" key="18">
    <source>
        <dbReference type="Pfam" id="PF00593"/>
    </source>
</evidence>
<sequence>MKLRTRKSTKQTALLCTVSVMALAIELPRDAFAQASLPPVTVDAPQPQQRARSTTATRSQTSARATRRTRATTPQIAPAPSVNQRIYSADYNSYVAGQASSASKTNTPLIDTPRSVSVIDRKELDDRGVTSIPEAVRYTAGVTTGGFGYDPRFDQIYVRGFSTTTLGDFRDGLKQFPSGFTTFRTEPYQLNSVEVIKGPAAVLYGQSVPGGLVDRRSKFPVENQVNEISLEGGTYGRMQTAFDIGGASSDKSLLYRLVGLGRAGETNYDIADERLMLAPSITWRPTIDTTLTAYAILQKDETDASVAMLNRDGQLVNVNGATIKLRSSDPKYDYLRQQQAQVGYKLEHRFDDVFTFRQHTRFGVLHAESRYVSGSFATPTSTVYDRGAVAVGDDQTSWQTDNALQADFATGPVVHRTLFGVNYDHNTWDFKLGLGAVNPGYALNILNPVYGIAGPTPGYTSGSRSTQEQVGVYLQDQMRLGNWHLSVSGRQDWTDRTQINSYTGAVTGARNDNAFSYSAGLLYHFENGIAPYVSYATSFQPETSLGLDGIVLAPSEGEQIEGGVKYQPRPDVLLTASIYDLKEKNAAKLAGYVNGIAYYASVGEIRVQGFELEARARLTPELETVTAYTYSDAEITRSSIATELGKTPAVTPKHTASSWMNYTFLNGSLEDLGLGAGVRYIDATWTSNDNTSRNNGYTLFDLAARYDFARLGPKFAGYQASINANNVADEQVAVCNSGYCYLSQGRTVIGTLRYRW</sequence>
<keyword evidence="4 14" id="KW-1134">Transmembrane beta strand</keyword>
<dbReference type="InterPro" id="IPR010105">
    <property type="entry name" value="TonB_sidphr_rcpt"/>
</dbReference>
<dbReference type="RefSeq" id="WP_184512133.1">
    <property type="nucleotide sequence ID" value="NZ_CP050292.1"/>
</dbReference>
<evidence type="ECO:0000256" key="11">
    <source>
        <dbReference type="ARBA" id="ARBA00023136"/>
    </source>
</evidence>
<evidence type="ECO:0000256" key="14">
    <source>
        <dbReference type="PROSITE-ProRule" id="PRU01360"/>
    </source>
</evidence>
<evidence type="ECO:0000313" key="21">
    <source>
        <dbReference type="Proteomes" id="UP000515291"/>
    </source>
</evidence>
<evidence type="ECO:0000256" key="2">
    <source>
        <dbReference type="ARBA" id="ARBA00009810"/>
    </source>
</evidence>
<keyword evidence="11 14" id="KW-0472">Membrane</keyword>
<dbReference type="InterPro" id="IPR036942">
    <property type="entry name" value="Beta-barrel_TonB_sf"/>
</dbReference>
<keyword evidence="7 17" id="KW-0732">Signal</keyword>
<reference evidence="21" key="1">
    <citation type="journal article" date="2020" name="Mol. Plant Microbe">
        <title>Rhizobial microsymbionts of the narrowly endemic Oxytropis species growing in Kamchatka are characterized by significant genetic diversity and possess a set of genes that are associated with T3SS and T6SS secretion systems and can affect the development of symbiosis.</title>
        <authorList>
            <person name="Safronova V."/>
            <person name="Guro P."/>
            <person name="Sazanova A."/>
            <person name="Kuznetsova I."/>
            <person name="Belimov A."/>
            <person name="Yakubov V."/>
            <person name="Chirak E."/>
            <person name="Afonin A."/>
            <person name="Gogolev Y."/>
            <person name="Andronov E."/>
            <person name="Tikhonovich I."/>
        </authorList>
    </citation>
    <scope>NUCLEOTIDE SEQUENCE [LARGE SCALE GENOMIC DNA]</scope>
    <source>
        <strain evidence="21">581</strain>
    </source>
</reference>
<keyword evidence="6 14" id="KW-0812">Transmembrane</keyword>
<dbReference type="Gene3D" id="2.170.130.10">
    <property type="entry name" value="TonB-dependent receptor, plug domain"/>
    <property type="match status" value="1"/>
</dbReference>
<comment type="similarity">
    <text evidence="2 14 15">Belongs to the TonB-dependent receptor family.</text>
</comment>
<dbReference type="PANTHER" id="PTHR32552">
    <property type="entry name" value="FERRICHROME IRON RECEPTOR-RELATED"/>
    <property type="match status" value="1"/>
</dbReference>
<evidence type="ECO:0000256" key="10">
    <source>
        <dbReference type="ARBA" id="ARBA00023077"/>
    </source>
</evidence>
<dbReference type="GO" id="GO:0009279">
    <property type="term" value="C:cell outer membrane"/>
    <property type="evidence" value="ECO:0007669"/>
    <property type="project" value="UniProtKB-SubCell"/>
</dbReference>
<evidence type="ECO:0000256" key="8">
    <source>
        <dbReference type="ARBA" id="ARBA00023004"/>
    </source>
</evidence>
<evidence type="ECO:0000256" key="3">
    <source>
        <dbReference type="ARBA" id="ARBA00022448"/>
    </source>
</evidence>
<keyword evidence="13 14" id="KW-0998">Cell outer membrane</keyword>
<dbReference type="GO" id="GO:0038023">
    <property type="term" value="F:signaling receptor activity"/>
    <property type="evidence" value="ECO:0007669"/>
    <property type="project" value="InterPro"/>
</dbReference>
<feature type="chain" id="PRO_5028875764" evidence="17">
    <location>
        <begin position="25"/>
        <end position="756"/>
    </location>
</feature>
<evidence type="ECO:0000256" key="9">
    <source>
        <dbReference type="ARBA" id="ARBA00023065"/>
    </source>
</evidence>
<feature type="compositionally biased region" description="Low complexity" evidence="16">
    <location>
        <begin position="46"/>
        <end position="64"/>
    </location>
</feature>
<dbReference type="EMBL" id="CP050292">
    <property type="protein sequence ID" value="QND73391.1"/>
    <property type="molecule type" value="Genomic_DNA"/>
</dbReference>
<evidence type="ECO:0000256" key="12">
    <source>
        <dbReference type="ARBA" id="ARBA00023170"/>
    </source>
</evidence>
<evidence type="ECO:0000313" key="20">
    <source>
        <dbReference type="EMBL" id="QND73391.1"/>
    </source>
</evidence>
<dbReference type="Pfam" id="PF00593">
    <property type="entry name" value="TonB_dep_Rec_b-barrel"/>
    <property type="match status" value="1"/>
</dbReference>
<evidence type="ECO:0000256" key="15">
    <source>
        <dbReference type="RuleBase" id="RU003357"/>
    </source>
</evidence>
<dbReference type="FunFam" id="2.170.130.10:FF:000001">
    <property type="entry name" value="Catecholate siderophore TonB-dependent receptor"/>
    <property type="match status" value="1"/>
</dbReference>
<comment type="subcellular location">
    <subcellularLocation>
        <location evidence="1 14">Cell outer membrane</location>
        <topology evidence="1 14">Multi-pass membrane protein</topology>
    </subcellularLocation>
</comment>
<keyword evidence="3 14" id="KW-0813">Transport</keyword>